<sequence>MTKMMNPQNDVQDVQLVLDVKTTLPVIASNFEVIKKQLTDGLKKYDLTVDENGVKAAKSMATEINALSKQIDTLRKEKVKELSAPIKDFENKAKELVSICQQSRTNLLDQVKVFEDKQREECLKLLQEELSFQYNRFGVKAEFQTVTVEDLAILSHLNKTGLAKKAVDAVEERVLDVKRFQEKIEQRLLSLEGYCLKSGLAVALTPEHINHFLMVDSDEEYEKKLNTLIEKELSRQEEMKKAIEEKARKEMVSEPQPVIKEEPKEQPKLAQDGQPMIEVQPVSIQYQNPAATTQNSNNGSTIGNNRRYTVTATFEIEVDERLEPKLEAMLLKKFEQACFKTMPEIQIVKH</sequence>
<geneLocation type="plasmid" evidence="1 2">
    <name>pCIG1485E</name>
</geneLocation>
<dbReference type="Proteomes" id="UP000028486">
    <property type="component" value="Plasmid pCIG1485E"/>
</dbReference>
<evidence type="ECO:0008006" key="3">
    <source>
        <dbReference type="Google" id="ProtNLM"/>
    </source>
</evidence>
<protein>
    <recommendedName>
        <fullName evidence="3">DUF1351 domain protein</fullName>
    </recommendedName>
</protein>
<evidence type="ECO:0000313" key="2">
    <source>
        <dbReference type="Proteomes" id="UP000028486"/>
    </source>
</evidence>
<dbReference type="Pfam" id="PF07083">
    <property type="entry name" value="DUF1351"/>
    <property type="match status" value="1"/>
</dbReference>
<gene>
    <name evidence="1" type="ORF">CIG1485E_a0030</name>
</gene>
<proteinExistence type="predicted"/>
<keyword evidence="1" id="KW-0614">Plasmid</keyword>
<keyword evidence="2" id="KW-1185">Reference proteome</keyword>
<accession>A0A076FBD8</accession>
<dbReference type="OrthoDB" id="6104805at2"/>
<evidence type="ECO:0000313" key="1">
    <source>
        <dbReference type="EMBL" id="AII15555.1"/>
    </source>
</evidence>
<organism evidence="1 2">
    <name type="scientific">Campylobacter iguaniorum</name>
    <dbReference type="NCBI Taxonomy" id="1244531"/>
    <lineage>
        <taxon>Bacteria</taxon>
        <taxon>Pseudomonadati</taxon>
        <taxon>Campylobacterota</taxon>
        <taxon>Epsilonproteobacteria</taxon>
        <taxon>Campylobacterales</taxon>
        <taxon>Campylobacteraceae</taxon>
        <taxon>Campylobacter</taxon>
    </lineage>
</organism>
<dbReference type="InterPro" id="IPR009785">
    <property type="entry name" value="Prophage_Lj928_Orf309"/>
</dbReference>
<reference evidence="1 2" key="1">
    <citation type="journal article" date="2014" name="Genome Announc.">
        <title>Complete Genome Sequence of Campylobacter iguaniorum Strain 1485ET, Isolated from a Bearded Dragon (Pogona vitticeps).</title>
        <authorList>
            <person name="Gilbert M.J."/>
            <person name="Miller W.G."/>
            <person name="Yee E."/>
            <person name="Kik M."/>
            <person name="Wagenaar J.A."/>
            <person name="Duim B."/>
        </authorList>
    </citation>
    <scope>NUCLEOTIDE SEQUENCE [LARGE SCALE GENOMIC DNA]</scope>
    <source>
        <strain evidence="1 2">1485E</strain>
        <plasmid evidence="1">pCIG1485E</plasmid>
    </source>
</reference>
<dbReference type="EMBL" id="CP009044">
    <property type="protein sequence ID" value="AII15555.1"/>
    <property type="molecule type" value="Genomic_DNA"/>
</dbReference>
<dbReference type="RefSeq" id="WP_041572683.1">
    <property type="nucleotide sequence ID" value="NZ_CP009044.1"/>
</dbReference>
<dbReference type="eggNOG" id="ENOG5031CXS">
    <property type="taxonomic scope" value="Bacteria"/>
</dbReference>
<dbReference type="AlphaFoldDB" id="A0A076FBD8"/>
<dbReference type="KEGG" id="caj:CIG1485E_a0030"/>
<name>A0A076FBD8_9BACT</name>
<dbReference type="HOGENOM" id="CLU_780593_0_0_7"/>